<dbReference type="Proteomes" id="UP000037020">
    <property type="component" value="Unassembled WGS sequence"/>
</dbReference>
<dbReference type="Gene3D" id="3.30.559.10">
    <property type="entry name" value="Chloramphenicol acetyltransferase-like domain"/>
    <property type="match status" value="1"/>
</dbReference>
<comment type="caution">
    <text evidence="3">The sequence shown here is derived from an EMBL/GenBank/DDBJ whole genome shotgun (WGS) entry which is preliminary data.</text>
</comment>
<proteinExistence type="predicted"/>
<dbReference type="PANTHER" id="PTHR45527">
    <property type="entry name" value="NONRIBOSOMAL PEPTIDE SYNTHETASE"/>
    <property type="match status" value="1"/>
</dbReference>
<name>A0ABR5ISY7_9ACTN</name>
<dbReference type="Pfam" id="PF00668">
    <property type="entry name" value="Condensation"/>
    <property type="match status" value="1"/>
</dbReference>
<reference evidence="3 4" key="1">
    <citation type="submission" date="2015-07" db="EMBL/GenBank/DDBJ databases">
        <authorList>
            <person name="Ju K.-S."/>
            <person name="Doroghazi J.R."/>
            <person name="Metcalf W.W."/>
        </authorList>
    </citation>
    <scope>NUCLEOTIDE SEQUENCE [LARGE SCALE GENOMIC DNA]</scope>
    <source>
        <strain evidence="3 4">NRRL B-3589</strain>
    </source>
</reference>
<feature type="region of interest" description="Disordered" evidence="1">
    <location>
        <begin position="1"/>
        <end position="22"/>
    </location>
</feature>
<evidence type="ECO:0000313" key="3">
    <source>
        <dbReference type="EMBL" id="KOG56892.1"/>
    </source>
</evidence>
<dbReference type="InterPro" id="IPR001242">
    <property type="entry name" value="Condensation_dom"/>
</dbReference>
<evidence type="ECO:0000259" key="2">
    <source>
        <dbReference type="Pfam" id="PF00668"/>
    </source>
</evidence>
<feature type="non-terminal residue" evidence="3">
    <location>
        <position position="1"/>
    </location>
</feature>
<evidence type="ECO:0000256" key="1">
    <source>
        <dbReference type="SAM" id="MobiDB-lite"/>
    </source>
</evidence>
<dbReference type="PANTHER" id="PTHR45527:SF1">
    <property type="entry name" value="FATTY ACID SYNTHASE"/>
    <property type="match status" value="1"/>
</dbReference>
<dbReference type="SUPFAM" id="SSF52777">
    <property type="entry name" value="CoA-dependent acyltransferases"/>
    <property type="match status" value="1"/>
</dbReference>
<feature type="non-terminal residue" evidence="3">
    <location>
        <position position="292"/>
    </location>
</feature>
<dbReference type="Gene3D" id="3.30.559.30">
    <property type="entry name" value="Nonribosomal peptide synthetase, condensation domain"/>
    <property type="match status" value="1"/>
</dbReference>
<dbReference type="EMBL" id="LGUT01004211">
    <property type="protein sequence ID" value="KOG56892.1"/>
    <property type="molecule type" value="Genomic_DNA"/>
</dbReference>
<keyword evidence="4" id="KW-1185">Reference proteome</keyword>
<evidence type="ECO:0000313" key="4">
    <source>
        <dbReference type="Proteomes" id="UP000037020"/>
    </source>
</evidence>
<accession>A0ABR5ISY7</accession>
<gene>
    <name evidence="3" type="ORF">ADK38_43180</name>
</gene>
<sequence length="292" mass="31869">QYADYTLWQRDHLGSDEDPESPISRQLAYWETALADLPEELGLPTDRPRPAETSYRGDTVPIAIPAALHQRLEALAQENRASLFMVMQAALAALLTKLTGGTDIPLGTPIAGRTDDALEDLIGFFVNTLVLRTDTSGNPSFTDLIARARETDLAAYAHQDVPFERLVEAVNPARSMARHPLFQTMLAFNNVDQRAALGERGGQLPGLSVTGHRVGTGIAQFDLRFALADGRAADGTPDGINGIIEYSTDLFDRASVQRIGERFVRLLEAVAVAPELPVGRVDVLGEDERRRV</sequence>
<dbReference type="InterPro" id="IPR023213">
    <property type="entry name" value="CAT-like_dom_sf"/>
</dbReference>
<organism evidence="3 4">
    <name type="scientific">Streptomyces varsoviensis</name>
    <dbReference type="NCBI Taxonomy" id="67373"/>
    <lineage>
        <taxon>Bacteria</taxon>
        <taxon>Bacillati</taxon>
        <taxon>Actinomycetota</taxon>
        <taxon>Actinomycetes</taxon>
        <taxon>Kitasatosporales</taxon>
        <taxon>Streptomycetaceae</taxon>
        <taxon>Streptomyces</taxon>
    </lineage>
</organism>
<feature type="domain" description="Condensation" evidence="2">
    <location>
        <begin position="2"/>
        <end position="290"/>
    </location>
</feature>
<protein>
    <recommendedName>
        <fullName evidence="2">Condensation domain-containing protein</fullName>
    </recommendedName>
</protein>